<dbReference type="Gene3D" id="3.30.1390.10">
    <property type="match status" value="1"/>
</dbReference>
<dbReference type="Gene3D" id="2.10.110.30">
    <property type="match status" value="1"/>
</dbReference>
<keyword evidence="11" id="KW-0007">Acetylation</keyword>
<evidence type="ECO:0000313" key="18">
    <source>
        <dbReference type="Ensembl" id="ENSOMYP00000011734.2"/>
    </source>
</evidence>
<dbReference type="Pfam" id="PF18995">
    <property type="entry name" value="PRT6_C"/>
    <property type="match status" value="2"/>
</dbReference>
<reference evidence="18" key="2">
    <citation type="submission" date="2025-08" db="UniProtKB">
        <authorList>
            <consortium name="Ensembl"/>
        </authorList>
    </citation>
    <scope>IDENTIFICATION</scope>
</reference>
<dbReference type="Pfam" id="PF02207">
    <property type="entry name" value="zf-UBR"/>
    <property type="match status" value="1"/>
</dbReference>
<dbReference type="SUPFAM" id="SSF54736">
    <property type="entry name" value="ClpS-like"/>
    <property type="match status" value="1"/>
</dbReference>
<organism evidence="18 19">
    <name type="scientific">Oncorhynchus mykiss</name>
    <name type="common">Rainbow trout</name>
    <name type="synonym">Salmo gairdneri</name>
    <dbReference type="NCBI Taxonomy" id="8022"/>
    <lineage>
        <taxon>Eukaryota</taxon>
        <taxon>Metazoa</taxon>
        <taxon>Chordata</taxon>
        <taxon>Craniata</taxon>
        <taxon>Vertebrata</taxon>
        <taxon>Euteleostomi</taxon>
        <taxon>Actinopterygii</taxon>
        <taxon>Neopterygii</taxon>
        <taxon>Teleostei</taxon>
        <taxon>Protacanthopterygii</taxon>
        <taxon>Salmoniformes</taxon>
        <taxon>Salmonidae</taxon>
        <taxon>Salmoninae</taxon>
        <taxon>Oncorhynchus</taxon>
    </lineage>
</organism>
<dbReference type="InterPro" id="IPR042065">
    <property type="entry name" value="E3_ELL-like"/>
</dbReference>
<evidence type="ECO:0000256" key="1">
    <source>
        <dbReference type="ARBA" id="ARBA00000900"/>
    </source>
</evidence>
<reference evidence="18" key="1">
    <citation type="submission" date="2020-07" db="EMBL/GenBank/DDBJ databases">
        <title>A long reads based de novo assembly of the rainbow trout Arlee double haploid line genome.</title>
        <authorList>
            <person name="Gao G."/>
            <person name="Palti Y."/>
        </authorList>
    </citation>
    <scope>NUCLEOTIDE SEQUENCE [LARGE SCALE GENOMIC DNA]</scope>
</reference>
<evidence type="ECO:0000313" key="19">
    <source>
        <dbReference type="Proteomes" id="UP000694395"/>
    </source>
</evidence>
<keyword evidence="9 15" id="KW-0833">Ubl conjugation pathway</keyword>
<feature type="zinc finger region" description="UBR-type" evidence="14">
    <location>
        <begin position="60"/>
        <end position="131"/>
    </location>
</feature>
<dbReference type="InterPro" id="IPR055194">
    <property type="entry name" value="UBR1-like_WH"/>
</dbReference>
<evidence type="ECO:0000256" key="2">
    <source>
        <dbReference type="ARBA" id="ARBA00004514"/>
    </source>
</evidence>
<comment type="function">
    <text evidence="15">Ubiquitin ligase protein which is a component of the N-end rule pathway. Recognizes and binds to proteins bearing specific N-terminal residues that are destabilizing according to the N-end rule, leading to their ubiquitination and subsequent degradation.</text>
</comment>
<feature type="domain" description="UBR-type" evidence="17">
    <location>
        <begin position="60"/>
        <end position="131"/>
    </location>
</feature>
<evidence type="ECO:0000256" key="4">
    <source>
        <dbReference type="ARBA" id="ARBA00022490"/>
    </source>
</evidence>
<dbReference type="Proteomes" id="UP000694395">
    <property type="component" value="Chromosome 19"/>
</dbReference>
<comment type="similarity">
    <text evidence="12 15">Belongs to the E3 ubiquitin-protein ligase UBR1-like family.</text>
</comment>
<comment type="pathway">
    <text evidence="3 15">Protein modification; protein ubiquitination.</text>
</comment>
<dbReference type="Pfam" id="PF02617">
    <property type="entry name" value="ClpS"/>
    <property type="match status" value="1"/>
</dbReference>
<dbReference type="InterPro" id="IPR003126">
    <property type="entry name" value="Znf_UBR"/>
</dbReference>
<gene>
    <name evidence="18" type="primary">ubr1</name>
</gene>
<feature type="compositionally biased region" description="Basic and acidic residues" evidence="16">
    <location>
        <begin position="799"/>
        <end position="818"/>
    </location>
</feature>
<dbReference type="InterPro" id="IPR014719">
    <property type="entry name" value="Ribosomal_bL12_C/ClpS-like"/>
</dbReference>
<protein>
    <recommendedName>
        <fullName evidence="15">E3 ubiquitin-protein ligase</fullName>
        <ecNumber evidence="15">2.3.2.27</ecNumber>
    </recommendedName>
</protein>
<comment type="subunit">
    <text evidence="13">Interacts with RECQL4.</text>
</comment>
<dbReference type="SUPFAM" id="SSF46785">
    <property type="entry name" value="Winged helix' DNA-binding domain"/>
    <property type="match status" value="1"/>
</dbReference>
<keyword evidence="10 15" id="KW-0862">Zinc</keyword>
<dbReference type="GO" id="GO:0005829">
    <property type="term" value="C:cytosol"/>
    <property type="evidence" value="ECO:0007669"/>
    <property type="project" value="UniProtKB-SubCell"/>
</dbReference>
<dbReference type="InterPro" id="IPR003769">
    <property type="entry name" value="ClpS_core"/>
</dbReference>
<keyword evidence="6 15" id="KW-0808">Transferase</keyword>
<dbReference type="Ensembl" id="ENSOMYT00000012992.2">
    <property type="protein sequence ID" value="ENSOMYP00000011734.2"/>
    <property type="gene ID" value="ENSOMYG00000005862.2"/>
</dbReference>
<evidence type="ECO:0000256" key="11">
    <source>
        <dbReference type="ARBA" id="ARBA00022990"/>
    </source>
</evidence>
<evidence type="ECO:0000256" key="8">
    <source>
        <dbReference type="ARBA" id="ARBA00022771"/>
    </source>
</evidence>
<evidence type="ECO:0000256" key="7">
    <source>
        <dbReference type="ARBA" id="ARBA00022723"/>
    </source>
</evidence>
<evidence type="ECO:0000256" key="16">
    <source>
        <dbReference type="SAM" id="MobiDB-lite"/>
    </source>
</evidence>
<dbReference type="GO" id="GO:0071596">
    <property type="term" value="P:ubiquitin-dependent protein catabolic process via the N-end rule pathway"/>
    <property type="evidence" value="ECO:0007669"/>
    <property type="project" value="UniProtKB-UniRule"/>
</dbReference>
<evidence type="ECO:0000256" key="15">
    <source>
        <dbReference type="RuleBase" id="RU366018"/>
    </source>
</evidence>
<dbReference type="FunFam" id="2.10.110.30:FF:000001">
    <property type="entry name" value="E3 ubiquitin-protein ligase UBR2 isoform 1"/>
    <property type="match status" value="1"/>
</dbReference>
<evidence type="ECO:0000259" key="17">
    <source>
        <dbReference type="PROSITE" id="PS51157"/>
    </source>
</evidence>
<dbReference type="InterPro" id="IPR047507">
    <property type="entry name" value="UBR-box_UBR1"/>
</dbReference>
<dbReference type="CDD" id="cd19678">
    <property type="entry name" value="UBR-box_UBR1"/>
    <property type="match status" value="1"/>
</dbReference>
<comment type="subcellular location">
    <subcellularLocation>
        <location evidence="2">Cytoplasm</location>
        <location evidence="2">Cytosol</location>
    </subcellularLocation>
</comment>
<keyword evidence="7 15" id="KW-0479">Metal-binding</keyword>
<reference evidence="18" key="3">
    <citation type="submission" date="2025-09" db="UniProtKB">
        <authorList>
            <consortium name="Ensembl"/>
        </authorList>
    </citation>
    <scope>IDENTIFICATION</scope>
</reference>
<keyword evidence="8 15" id="KW-0863">Zinc-finger</keyword>
<dbReference type="FunFam" id="3.30.1390.10:FF:000005">
    <property type="entry name" value="E3 ubiquitin-protein ligase UBR1 isoform X2"/>
    <property type="match status" value="1"/>
</dbReference>
<keyword evidence="4" id="KW-0963">Cytoplasm</keyword>
<dbReference type="EC" id="2.3.2.27" evidence="15"/>
<dbReference type="GO" id="GO:0000151">
    <property type="term" value="C:ubiquitin ligase complex"/>
    <property type="evidence" value="ECO:0007669"/>
    <property type="project" value="TreeGrafter"/>
</dbReference>
<dbReference type="InterPro" id="IPR036390">
    <property type="entry name" value="WH_DNA-bd_sf"/>
</dbReference>
<evidence type="ECO:0000256" key="10">
    <source>
        <dbReference type="ARBA" id="ARBA00022833"/>
    </source>
</evidence>
<dbReference type="GO" id="GO:0061630">
    <property type="term" value="F:ubiquitin protein ligase activity"/>
    <property type="evidence" value="ECO:0007669"/>
    <property type="project" value="UniProtKB-UniRule"/>
</dbReference>
<keyword evidence="19" id="KW-1185">Reference proteome</keyword>
<dbReference type="Gene3D" id="1.10.10.2670">
    <property type="entry name" value="E3 ubiquitin-protein ligase"/>
    <property type="match status" value="1"/>
</dbReference>
<evidence type="ECO:0000256" key="9">
    <source>
        <dbReference type="ARBA" id="ARBA00022786"/>
    </source>
</evidence>
<name>A0A8C7V8C9_ONCMY</name>
<sequence>MLRFVVEQVPQIYCLEVESNSQEEEEVVQSRLLQPLECFLFGEDPQAGLEKLQQGSASSQLCGRVFKEGETVYSCRDCAIDPTCVLCMDCFQDSVHKGHRYKMHASSGGGFCDCGDLEAWKTGPCCSKHDPGAPTAMETPGLRERAQKLFQVLLRYATDLLVWEESYELAAELQPRVKEDTYYCVLYNDEHHSYDHVIYTLQRSVQCDHSEAHTHTALIDKEGRRAVKRGKLRSCQQAKDLIRSHSEHISLQPLRVEILHSAVMAHQSFAMRLGTWFQQIIGYSVGFRQVFCQVALEPSSEGDQPSLISRLMLHDSRLYKGARKFIHELIFCSLLMETEYKRRFAIEFTKHYKQLQKDYTLDDHERSISITALSVQIFTVPTLARQLIEEGNVIKVIVDTVMELLSEHLDANHRFHFQGYNSDKFFRIQVIFHDLRYILISKPSLWTEELRTQFLEGFRVFLGLLHCMQGMEEVKRQFGQHIEVEPEWEAGFSIQRQLRHILVMFQDWCSSDETVLLLSFRECHRALMRCNNQPFQSEATDYYMCKHILHVSPYKVSQEPVSIHLPISRALAGLYVQLCYTGAVRRLHEFMDPSCDFTWFAEHPLRCVVLAAQVSAEMWRRNGLSLVSQVYYYHDVKCRDEMYDKDVIMLQIAASKMDPNHFIMLILQRFELFDVFNGSLASKDQELLKQWNRLTEEMLYLLIIIVGERYVPGISHVTKEDVTMREVIHLLCIQPMAHSSLVKGLPENESHETGLETVIPKVATFKKPGVSGHGLYEVKKECLPEFNPFFFHYSKSQHSKAEDAQKKRRTQEGSDKALRPPVPPPFCPAFSSIVHLLCCDILIHILRRVLQRAVEDRATYWTEAMIQRVPFACQGLLEEKAQLGASTVEQVTFDFSLKARTIGSEHSKSVFHLLSKMTALPSLEAQKDMIKWTLQMFEMVKCLREKSSPAASMSVEQTKPEEIVPDKDKAERKRKAEAAKLHRQKIMAQMSAMQKNFIESHKMLYDNMPESSQGDCAMELGELCVAVGPQRGSTPAEREVLTCILCQEEQEVQARSPAMVLTACVQRSTVLTQCRGKTLTMYPLFMPPDLAVGTHTGSCGHVMHATCWQKYFEAVQNTTRNRLHAELIIDLENGEYMCPLCKSLCNTVVPLIPLEPLTLNYENAELVGQLLTLPRWIQILSARIKGLNHLRGESPGLLQPDFRSILSFGVKEPRKYSDSIAEMLVVCATTVHRVGLQTGPNELCPAVPVMSWNTCAFTIQAIGQSHRLSTSPSVYFSILNLAGLILPLLSISESTPSILEVDFFHLLVGLVLAIPALYQEEAVDLQPSAVSSAYNHLYILHLVTMAHVVQVLLSSTDDTAVFGGEEGQAERAAVELYAAVSQCTGGPNWSLRGVTPFLRCAALFFNCLTGVPPPEELSSQMEALCSYLALPCDVFQLFQEHRGTVFPLLQRWCGHPAVTKALKGEIYPRKRNRLIELPEDYSALLNQASHFQCPNSTDDERKHPTLCLFCGTILCSQSTCCHSQLDGEEVGACTAHAATCGAGVGMFLRIRECEMVLMASKTRGSTYPAPYLDDYGETDPQLGRGNPLHLCPERYRKLHQLWQQHCILEEIARSLEVVNVMFAFEWQML</sequence>
<evidence type="ECO:0000256" key="13">
    <source>
        <dbReference type="ARBA" id="ARBA00062088"/>
    </source>
</evidence>
<evidence type="ECO:0000256" key="6">
    <source>
        <dbReference type="ARBA" id="ARBA00022679"/>
    </source>
</evidence>
<evidence type="ECO:0000256" key="3">
    <source>
        <dbReference type="ARBA" id="ARBA00004906"/>
    </source>
</evidence>
<comment type="catalytic activity">
    <reaction evidence="1 15">
        <text>S-ubiquitinyl-[E2 ubiquitin-conjugating enzyme]-L-cysteine + [acceptor protein]-L-lysine = [E2 ubiquitin-conjugating enzyme]-L-cysteine + N(6)-ubiquitinyl-[acceptor protein]-L-lysine.</text>
        <dbReference type="EC" id="2.3.2.27"/>
    </reaction>
</comment>
<evidence type="ECO:0000256" key="12">
    <source>
        <dbReference type="ARBA" id="ARBA00046341"/>
    </source>
</evidence>
<dbReference type="SMART" id="SM00396">
    <property type="entry name" value="ZnF_UBR1"/>
    <property type="match status" value="1"/>
</dbReference>
<proteinExistence type="inferred from homology"/>
<dbReference type="InterPro" id="IPR039164">
    <property type="entry name" value="UBR1-like"/>
</dbReference>
<dbReference type="PANTHER" id="PTHR21497">
    <property type="entry name" value="UBIQUITIN LIGASE E3 ALPHA-RELATED"/>
    <property type="match status" value="1"/>
</dbReference>
<evidence type="ECO:0000256" key="5">
    <source>
        <dbReference type="ARBA" id="ARBA00022553"/>
    </source>
</evidence>
<evidence type="ECO:0000256" key="14">
    <source>
        <dbReference type="PROSITE-ProRule" id="PRU00508"/>
    </source>
</evidence>
<keyword evidence="5" id="KW-0597">Phosphoprotein</keyword>
<dbReference type="InterPro" id="IPR044046">
    <property type="entry name" value="E3_ligase_UBR-like_C"/>
</dbReference>
<dbReference type="GO" id="GO:0008270">
    <property type="term" value="F:zinc ion binding"/>
    <property type="evidence" value="ECO:0007669"/>
    <property type="project" value="UniProtKB-UniRule"/>
</dbReference>
<dbReference type="GO" id="GO:0016567">
    <property type="term" value="P:protein ubiquitination"/>
    <property type="evidence" value="ECO:0007669"/>
    <property type="project" value="UniProtKB-UniRule"/>
</dbReference>
<accession>A0A8C7V8C9</accession>
<dbReference type="Pfam" id="PF22960">
    <property type="entry name" value="WHD_UBR1"/>
    <property type="match status" value="1"/>
</dbReference>
<feature type="region of interest" description="Disordered" evidence="16">
    <location>
        <begin position="798"/>
        <end position="820"/>
    </location>
</feature>
<dbReference type="UniPathway" id="UPA00143"/>
<dbReference type="GeneTree" id="ENSGT00950000183075"/>
<dbReference type="PROSITE" id="PS51157">
    <property type="entry name" value="ZF_UBR"/>
    <property type="match status" value="1"/>
</dbReference>
<dbReference type="PANTHER" id="PTHR21497:SF27">
    <property type="entry name" value="E3 UBIQUITIN-PROTEIN LIGASE UBR1"/>
    <property type="match status" value="1"/>
</dbReference>